<protein>
    <submittedName>
        <fullName evidence="1">Uncharacterized protein</fullName>
    </submittedName>
</protein>
<name>A0A1S7LI55_MAGMO</name>
<dbReference type="AlphaFoldDB" id="A0A1S7LI55"/>
<evidence type="ECO:0000313" key="1">
    <source>
        <dbReference type="EMBL" id="CRH05777.1"/>
    </source>
</evidence>
<proteinExistence type="predicted"/>
<sequence>MVERCPPGFVEHLTVFYLDLCRSQQLSEAQQGHFFACLVHRINHWCGPYPDPTLLVWLEGMRCFKPDDYAAFCRAYSEPLDERWLLGEATRSLTVAIHGALTRDANPMRMREDLWEAEEDIEAFFKTHHYRFIIPFDGRSTEEIYSLCGHVEDMIHCLDQLEVDKSSRFEEQLCSI</sequence>
<accession>A0A1S7LI55</accession>
<reference evidence="1" key="1">
    <citation type="submission" date="2015-04" db="EMBL/GenBank/DDBJ databases">
        <authorList>
            <person name="Syromyatnikov M.Y."/>
            <person name="Popov V.N."/>
        </authorList>
    </citation>
    <scope>NUCLEOTIDE SEQUENCE</scope>
    <source>
        <strain evidence="1">MO-1</strain>
    </source>
</reference>
<gene>
    <name evidence="1" type="ORF">MAGMO_1590</name>
</gene>
<organism evidence="1">
    <name type="scientific">Magnetococcus massalia (strain MO-1)</name>
    <dbReference type="NCBI Taxonomy" id="451514"/>
    <lineage>
        <taxon>Bacteria</taxon>
        <taxon>Pseudomonadati</taxon>
        <taxon>Pseudomonadota</taxon>
        <taxon>Magnetococcia</taxon>
        <taxon>Magnetococcales</taxon>
        <taxon>Magnetococcaceae</taxon>
        <taxon>Magnetococcus</taxon>
    </lineage>
</organism>
<dbReference type="EMBL" id="LO017727">
    <property type="protein sequence ID" value="CRH05777.1"/>
    <property type="molecule type" value="Genomic_DNA"/>
</dbReference>